<keyword evidence="1" id="KW-0472">Membrane</keyword>
<evidence type="ECO:0000313" key="3">
    <source>
        <dbReference type="EMBL" id="XBH09674.1"/>
    </source>
</evidence>
<keyword evidence="1" id="KW-0812">Transmembrane</keyword>
<gene>
    <name evidence="3" type="ORF">P4G45_14440</name>
    <name evidence="4" type="ORF">P8936_15395</name>
</gene>
<keyword evidence="1" id="KW-1133">Transmembrane helix</keyword>
<dbReference type="InterPro" id="IPR007844">
    <property type="entry name" value="AsmA"/>
</dbReference>
<sequence length="562" mass="60412">MQETDPTHAQSDTESPRHGHPRRFLFLGLALVALLLLAIVPPLISVNRFQRRIATSISQSLGRPVHLDRVTLNLLPLPGFTLDNLVVEEDPAFGSEPIIRANSVRATLRIRSLWTKRVEFSTISFTDPSVNLVHLANGKWNLESILLQASHIEAAPTAQKKAGPAPRFPYIEATGARLNIKLDQEKMPLSFTDAEFALWLPKPEQWHLRLKANPVRTDTSLSGSGTIQVEGTLGRAASLRQVPIDLQGQWRDAPLGGATRLLFGRDAGWRGDMTLSAHVQGTVGQSSVETKFIANDARRADFIPKRPLNIEVECLGTATNLFHSFDQVRCSWPPSGSSGTQVLMLSGSLPDVRKPTSATVDVAIPGIPADTLLDWLHVVNERVPADVSMGGTLTGNISYHPGASVPAWDGAMFITSAKLMGARAGSASLVTGDVAFHSLTQPAIKAHSRTRNPAPPTAGSTFVLAPTDLALGGKEPAVLEGRFDATGYTLHLSGMASSARLLALGTALPEFGDGLAKVLPVDHTNVAVPVDLTATRSWGGVQVWAATSAHPAVRRSRRTRRP</sequence>
<dbReference type="EMBL" id="CP121195">
    <property type="protein sequence ID" value="XBH13060.1"/>
    <property type="molecule type" value="Genomic_DNA"/>
</dbReference>
<organism evidence="4">
    <name type="scientific">Edaphobacter paludis</name>
    <dbReference type="NCBI Taxonomy" id="3035702"/>
    <lineage>
        <taxon>Bacteria</taxon>
        <taxon>Pseudomonadati</taxon>
        <taxon>Acidobacteriota</taxon>
        <taxon>Terriglobia</taxon>
        <taxon>Terriglobales</taxon>
        <taxon>Acidobacteriaceae</taxon>
        <taxon>Edaphobacter</taxon>
    </lineage>
</organism>
<feature type="transmembrane region" description="Helical" evidence="1">
    <location>
        <begin position="24"/>
        <end position="44"/>
    </location>
</feature>
<evidence type="ECO:0000313" key="4">
    <source>
        <dbReference type="EMBL" id="XBH13060.1"/>
    </source>
</evidence>
<dbReference type="GO" id="GO:0090313">
    <property type="term" value="P:regulation of protein targeting to membrane"/>
    <property type="evidence" value="ECO:0007669"/>
    <property type="project" value="TreeGrafter"/>
</dbReference>
<name>A0AAU7D671_9BACT</name>
<feature type="domain" description="AsmA" evidence="2">
    <location>
        <begin position="29"/>
        <end position="161"/>
    </location>
</feature>
<dbReference type="PANTHER" id="PTHR30441">
    <property type="entry name" value="DUF748 DOMAIN-CONTAINING PROTEIN"/>
    <property type="match status" value="1"/>
</dbReference>
<dbReference type="AlphaFoldDB" id="A0AAU7D671"/>
<accession>A0AAU7D671</accession>
<dbReference type="PANTHER" id="PTHR30441:SF8">
    <property type="entry name" value="DUF748 DOMAIN-CONTAINING PROTEIN"/>
    <property type="match status" value="1"/>
</dbReference>
<reference evidence="4" key="1">
    <citation type="submission" date="2023-03" db="EMBL/GenBank/DDBJ databases">
        <title>Edaphobacter sp.</title>
        <authorList>
            <person name="Huber K.J."/>
            <person name="Papendorf J."/>
            <person name="Pilke C."/>
            <person name="Bunk B."/>
            <person name="Sproeer C."/>
            <person name="Pester M."/>
        </authorList>
    </citation>
    <scope>NUCLEOTIDE SEQUENCE</scope>
    <source>
        <strain evidence="3">DSM 109919</strain>
        <strain evidence="4">DSM 109920</strain>
    </source>
</reference>
<evidence type="ECO:0000256" key="1">
    <source>
        <dbReference type="SAM" id="Phobius"/>
    </source>
</evidence>
<proteinExistence type="predicted"/>
<dbReference type="EMBL" id="CP121194">
    <property type="protein sequence ID" value="XBH09674.1"/>
    <property type="molecule type" value="Genomic_DNA"/>
</dbReference>
<evidence type="ECO:0000259" key="2">
    <source>
        <dbReference type="Pfam" id="PF05170"/>
    </source>
</evidence>
<dbReference type="Pfam" id="PF05170">
    <property type="entry name" value="AsmA"/>
    <property type="match status" value="1"/>
</dbReference>
<dbReference type="KEGG" id="epl:P4G45_14440"/>
<protein>
    <submittedName>
        <fullName evidence="4">AsmA family protein</fullName>
    </submittedName>
</protein>
<dbReference type="RefSeq" id="WP_348267182.1">
    <property type="nucleotide sequence ID" value="NZ_CP121194.1"/>
</dbReference>
<dbReference type="InterPro" id="IPR052894">
    <property type="entry name" value="AsmA-related"/>
</dbReference>
<accession>A0AAU7CWA5</accession>
<dbReference type="GO" id="GO:0005886">
    <property type="term" value="C:plasma membrane"/>
    <property type="evidence" value="ECO:0007669"/>
    <property type="project" value="TreeGrafter"/>
</dbReference>